<dbReference type="PANTHER" id="PTHR42951">
    <property type="entry name" value="METALLO-BETA-LACTAMASE DOMAIN-CONTAINING"/>
    <property type="match status" value="1"/>
</dbReference>
<dbReference type="RefSeq" id="WP_189092260.1">
    <property type="nucleotide sequence ID" value="NZ_BMQL01000032.1"/>
</dbReference>
<evidence type="ECO:0000256" key="1">
    <source>
        <dbReference type="SAM" id="MobiDB-lite"/>
    </source>
</evidence>
<name>A0A918CHK9_9DEIO</name>
<comment type="caution">
    <text evidence="3">The sequence shown here is derived from an EMBL/GenBank/DDBJ whole genome shotgun (WGS) entry which is preliminary data.</text>
</comment>
<keyword evidence="4" id="KW-1185">Reference proteome</keyword>
<accession>A0A918CHK9</accession>
<reference evidence="3" key="2">
    <citation type="submission" date="2020-09" db="EMBL/GenBank/DDBJ databases">
        <authorList>
            <person name="Sun Q."/>
            <person name="Ohkuma M."/>
        </authorList>
    </citation>
    <scope>NUCLEOTIDE SEQUENCE</scope>
    <source>
        <strain evidence="3">JCM 31311</strain>
    </source>
</reference>
<dbReference type="EMBL" id="BMQL01000032">
    <property type="protein sequence ID" value="GGR24150.1"/>
    <property type="molecule type" value="Genomic_DNA"/>
</dbReference>
<dbReference type="AlphaFoldDB" id="A0A918CHK9"/>
<gene>
    <name evidence="3" type="ORF">GCM10008957_39940</name>
</gene>
<reference evidence="3" key="1">
    <citation type="journal article" date="2014" name="Int. J. Syst. Evol. Microbiol.">
        <title>Complete genome sequence of Corynebacterium casei LMG S-19264T (=DSM 44701T), isolated from a smear-ripened cheese.</title>
        <authorList>
            <consortium name="US DOE Joint Genome Institute (JGI-PGF)"/>
            <person name="Walter F."/>
            <person name="Albersmeier A."/>
            <person name="Kalinowski J."/>
            <person name="Ruckert C."/>
        </authorList>
    </citation>
    <scope>NUCLEOTIDE SEQUENCE</scope>
    <source>
        <strain evidence="3">JCM 31311</strain>
    </source>
</reference>
<dbReference type="InterPro" id="IPR036866">
    <property type="entry name" value="RibonucZ/Hydroxyglut_hydro"/>
</dbReference>
<dbReference type="PANTHER" id="PTHR42951:SF17">
    <property type="entry name" value="METALLO-BETA-LACTAMASE DOMAIN-CONTAINING PROTEIN"/>
    <property type="match status" value="1"/>
</dbReference>
<evidence type="ECO:0000313" key="3">
    <source>
        <dbReference type="EMBL" id="GGR24150.1"/>
    </source>
</evidence>
<dbReference type="Pfam" id="PF00753">
    <property type="entry name" value="Lactamase_B"/>
    <property type="match status" value="1"/>
</dbReference>
<dbReference type="InterPro" id="IPR001279">
    <property type="entry name" value="Metallo-B-lactamas"/>
</dbReference>
<dbReference type="SMART" id="SM00849">
    <property type="entry name" value="Lactamase_B"/>
    <property type="match status" value="1"/>
</dbReference>
<evidence type="ECO:0000313" key="4">
    <source>
        <dbReference type="Proteomes" id="UP000603865"/>
    </source>
</evidence>
<proteinExistence type="predicted"/>
<sequence>MSNATHRSPLEATDSTPSALGGVQQIAPGVVRIRLPLSNAFLLGDPGGPWVLIDAGTPGSAGMILRAAEQRFGTDAAPQAIVLTHGHLDHIGALHALLHRWPGVAVYAHALEQPYLTGQSAYPPPDPTVGGSMSALSPLFLPGPFDFRPHIHVLPWPPGAAALEGWEVVNTPGHAPGHISLWRPADRTLIAGDAFVTTVQESLPAALSLRPRTVHRPPAYYTPDWEAARVSVERLAALNPQIAVTGHGDPLEGQVLTQELEQLAAHFDEVARPAQGRYGARPAVTSRDGVLTLPPLTARGQALRWTGIGLLLLLLLRLALHFRSDDQGSVNPPE</sequence>
<dbReference type="SUPFAM" id="SSF56281">
    <property type="entry name" value="Metallo-hydrolase/oxidoreductase"/>
    <property type="match status" value="1"/>
</dbReference>
<protein>
    <recommendedName>
        <fullName evidence="2">Metallo-beta-lactamase domain-containing protein</fullName>
    </recommendedName>
</protein>
<feature type="domain" description="Metallo-beta-lactamase" evidence="2">
    <location>
        <begin position="37"/>
        <end position="247"/>
    </location>
</feature>
<organism evidence="3 4">
    <name type="scientific">Deinococcus ruber</name>
    <dbReference type="NCBI Taxonomy" id="1848197"/>
    <lineage>
        <taxon>Bacteria</taxon>
        <taxon>Thermotogati</taxon>
        <taxon>Deinococcota</taxon>
        <taxon>Deinococci</taxon>
        <taxon>Deinococcales</taxon>
        <taxon>Deinococcaceae</taxon>
        <taxon>Deinococcus</taxon>
    </lineage>
</organism>
<evidence type="ECO:0000259" key="2">
    <source>
        <dbReference type="SMART" id="SM00849"/>
    </source>
</evidence>
<dbReference type="Gene3D" id="3.60.15.10">
    <property type="entry name" value="Ribonuclease Z/Hydroxyacylglutathione hydrolase-like"/>
    <property type="match status" value="1"/>
</dbReference>
<dbReference type="Proteomes" id="UP000603865">
    <property type="component" value="Unassembled WGS sequence"/>
</dbReference>
<feature type="region of interest" description="Disordered" evidence="1">
    <location>
        <begin position="1"/>
        <end position="21"/>
    </location>
</feature>
<dbReference type="InterPro" id="IPR050855">
    <property type="entry name" value="NDM-1-like"/>
</dbReference>
<dbReference type="CDD" id="cd07721">
    <property type="entry name" value="yflN-like_MBL-fold"/>
    <property type="match status" value="1"/>
</dbReference>